<dbReference type="PANTHER" id="PTHR48070:SF4">
    <property type="entry name" value="ESTERASE ALNB"/>
    <property type="match status" value="1"/>
</dbReference>
<dbReference type="InterPro" id="IPR029058">
    <property type="entry name" value="AB_hydrolase_fold"/>
</dbReference>
<dbReference type="EMBL" id="JAOPEN010000004">
    <property type="protein sequence ID" value="KAJ4859017.1"/>
    <property type="molecule type" value="Genomic_DNA"/>
</dbReference>
<dbReference type="GO" id="GO:0005737">
    <property type="term" value="C:cytoplasm"/>
    <property type="evidence" value="ECO:0007669"/>
    <property type="project" value="TreeGrafter"/>
</dbReference>
<sequence length="281" mass="30505">MRILCLHGVGSSGSVLESQLDAFVKASDPSYEFVYVDGAYPSAKGPGMEAVDDDEPCWSHTESYTPELMAQALENLQATIDDLGPFNCVIGFSQGAAIAVSHLLLQQLQGVAPSFEFAIFFSSVLAVPPDSRYAEGAIEKLISRKLDFAAAVDLGDLTADERVLADVLIRVIRPAQNHNAMLPDFDLDVYSRGDGAQAPRILVPALVDEKLSIPTVHVTGKRDADFMKGMSEVSRGLCDERMMKILEHPGGHQPPQDALSVRAAVGAMEWAIRQAQRKNMY</sequence>
<accession>A0A9W9B9B7</accession>
<dbReference type="PANTHER" id="PTHR48070">
    <property type="entry name" value="ESTERASE OVCA2"/>
    <property type="match status" value="1"/>
</dbReference>
<evidence type="ECO:0000259" key="2">
    <source>
        <dbReference type="Pfam" id="PF03959"/>
    </source>
</evidence>
<comment type="caution">
    <text evidence="3">The sequence shown here is derived from an EMBL/GenBank/DDBJ whole genome shotgun (WGS) entry which is preliminary data.</text>
</comment>
<dbReference type="SUPFAM" id="SSF53474">
    <property type="entry name" value="alpha/beta-Hydrolases"/>
    <property type="match status" value="1"/>
</dbReference>
<keyword evidence="4" id="KW-1185">Reference proteome</keyword>
<name>A0A9W9B9B7_9HYPO</name>
<gene>
    <name evidence="3" type="ORF">T069G_07284</name>
</gene>
<evidence type="ECO:0000313" key="3">
    <source>
        <dbReference type="EMBL" id="KAJ4859017.1"/>
    </source>
</evidence>
<reference evidence="3" key="1">
    <citation type="submission" date="2022-09" db="EMBL/GenBank/DDBJ databases">
        <title>Chromosome-level assembly of Trichoderma breve T069, a fungus used in development of biopesticide product.</title>
        <authorList>
            <person name="Lin R."/>
            <person name="Liu T."/>
        </authorList>
    </citation>
    <scope>NUCLEOTIDE SEQUENCE</scope>
    <source>
        <strain evidence="3">T069</strain>
    </source>
</reference>
<dbReference type="GO" id="GO:0016787">
    <property type="term" value="F:hydrolase activity"/>
    <property type="evidence" value="ECO:0007669"/>
    <property type="project" value="UniProtKB-KW"/>
</dbReference>
<organism evidence="3 4">
    <name type="scientific">Trichoderma breve</name>
    <dbReference type="NCBI Taxonomy" id="2034170"/>
    <lineage>
        <taxon>Eukaryota</taxon>
        <taxon>Fungi</taxon>
        <taxon>Dikarya</taxon>
        <taxon>Ascomycota</taxon>
        <taxon>Pezizomycotina</taxon>
        <taxon>Sordariomycetes</taxon>
        <taxon>Hypocreomycetidae</taxon>
        <taxon>Hypocreales</taxon>
        <taxon>Hypocreaceae</taxon>
        <taxon>Trichoderma</taxon>
    </lineage>
</organism>
<protein>
    <submittedName>
        <fullName evidence="3">Serine hydrolase (FSH1) domain-containing protein</fullName>
    </submittedName>
</protein>
<proteinExistence type="predicted"/>
<dbReference type="AlphaFoldDB" id="A0A9W9B9B7"/>
<dbReference type="GO" id="GO:0005634">
    <property type="term" value="C:nucleus"/>
    <property type="evidence" value="ECO:0007669"/>
    <property type="project" value="TreeGrafter"/>
</dbReference>
<dbReference type="Proteomes" id="UP001140511">
    <property type="component" value="Unassembled WGS sequence"/>
</dbReference>
<dbReference type="RefSeq" id="XP_056028073.1">
    <property type="nucleotide sequence ID" value="XM_056174494.1"/>
</dbReference>
<evidence type="ECO:0000313" key="4">
    <source>
        <dbReference type="Proteomes" id="UP001140511"/>
    </source>
</evidence>
<dbReference type="InterPro" id="IPR050593">
    <property type="entry name" value="LovG"/>
</dbReference>
<feature type="domain" description="Serine hydrolase" evidence="2">
    <location>
        <begin position="1"/>
        <end position="261"/>
    </location>
</feature>
<dbReference type="Pfam" id="PF03959">
    <property type="entry name" value="FSH1"/>
    <property type="match status" value="1"/>
</dbReference>
<evidence type="ECO:0000256" key="1">
    <source>
        <dbReference type="ARBA" id="ARBA00022801"/>
    </source>
</evidence>
<dbReference type="GO" id="GO:0019748">
    <property type="term" value="P:secondary metabolic process"/>
    <property type="evidence" value="ECO:0007669"/>
    <property type="project" value="TreeGrafter"/>
</dbReference>
<keyword evidence="1 3" id="KW-0378">Hydrolase</keyword>
<dbReference type="GeneID" id="80869182"/>
<dbReference type="InterPro" id="IPR005645">
    <property type="entry name" value="FSH-like_dom"/>
</dbReference>
<dbReference type="Gene3D" id="3.40.50.1820">
    <property type="entry name" value="alpha/beta hydrolase"/>
    <property type="match status" value="1"/>
</dbReference>